<dbReference type="RefSeq" id="WP_034493256.1">
    <property type="nucleotide sequence ID" value="NZ_JMPI01000013.1"/>
</dbReference>
<dbReference type="InterPro" id="IPR004375">
    <property type="entry name" value="NanQ/TabA/YiaL"/>
</dbReference>
<evidence type="ECO:0000313" key="2">
    <source>
        <dbReference type="Proteomes" id="UP000028653"/>
    </source>
</evidence>
<sequence length="161" mass="17773">MILGKVTELSAQSGIAPQLLAIIKQALALRPETLSAGRHEIDGDDIFMNVMTFETAEPESKRYEQHREYLDIQVLLNGQERVDFGPLGAAISPDIYHEDDDYLLCDAVSPRQTLHLQPGMFAIFLPGEPHKPGCISETAQAISKVVIKVSYRCLGSESFTS</sequence>
<dbReference type="Gene3D" id="2.60.120.370">
    <property type="entry name" value="YhcH/YjgK/YiaL"/>
    <property type="match status" value="1"/>
</dbReference>
<dbReference type="STRING" id="1006004.GBAG_0522"/>
<dbReference type="NCBIfam" id="NF040884">
    <property type="entry name" value="acetylneur_anom"/>
    <property type="match status" value="1"/>
</dbReference>
<dbReference type="eggNOG" id="COG2731">
    <property type="taxonomic scope" value="Bacteria"/>
</dbReference>
<dbReference type="Proteomes" id="UP000028653">
    <property type="component" value="Unassembled WGS sequence"/>
</dbReference>
<reference evidence="1 2" key="1">
    <citation type="submission" date="2014-05" db="EMBL/GenBank/DDBJ databases">
        <title>ATOL: Assembling a taxonomically balanced genome-scale reconstruction of the evolutionary history of the Enterobacteriaceae.</title>
        <authorList>
            <person name="Plunkett G.III."/>
            <person name="Neeno-Eckwall E.C."/>
            <person name="Glasner J.D."/>
            <person name="Perna N.T."/>
        </authorList>
    </citation>
    <scope>NUCLEOTIDE SEQUENCE [LARGE SCALE GENOMIC DNA]</scope>
    <source>
        <strain evidence="1 2">ATCC 33320</strain>
    </source>
</reference>
<keyword evidence="1" id="KW-0413">Isomerase</keyword>
<dbReference type="GO" id="GO:0016853">
    <property type="term" value="F:isomerase activity"/>
    <property type="evidence" value="ECO:0007669"/>
    <property type="project" value="UniProtKB-KW"/>
</dbReference>
<comment type="caution">
    <text evidence="1">The sequence shown here is derived from an EMBL/GenBank/DDBJ whole genome shotgun (WGS) entry which is preliminary data.</text>
</comment>
<name>A0A085GK30_9ENTR</name>
<proteinExistence type="predicted"/>
<evidence type="ECO:0000313" key="1">
    <source>
        <dbReference type="EMBL" id="KFC84075.1"/>
    </source>
</evidence>
<gene>
    <name evidence="1" type="primary">yhcH</name>
    <name evidence="1" type="ORF">GBAG_0522</name>
</gene>
<organism evidence="1 2">
    <name type="scientific">Buttiauxella agrestis ATCC 33320</name>
    <dbReference type="NCBI Taxonomy" id="1006004"/>
    <lineage>
        <taxon>Bacteria</taxon>
        <taxon>Pseudomonadati</taxon>
        <taxon>Pseudomonadota</taxon>
        <taxon>Gammaproteobacteria</taxon>
        <taxon>Enterobacterales</taxon>
        <taxon>Enterobacteriaceae</taxon>
        <taxon>Buttiauxella</taxon>
    </lineage>
</organism>
<dbReference type="InterPro" id="IPR049827">
    <property type="entry name" value="NanQ"/>
</dbReference>
<dbReference type="NCBIfam" id="TIGR00022">
    <property type="entry name" value="YhcH/YjgK/YiaL family protein"/>
    <property type="match status" value="1"/>
</dbReference>
<keyword evidence="2" id="KW-1185">Reference proteome</keyword>
<dbReference type="InterPro" id="IPR037012">
    <property type="entry name" value="NanQ/TabA/YiaL_sf"/>
</dbReference>
<dbReference type="GO" id="GO:0005829">
    <property type="term" value="C:cytosol"/>
    <property type="evidence" value="ECO:0007669"/>
    <property type="project" value="TreeGrafter"/>
</dbReference>
<dbReference type="OrthoDB" id="6196468at2"/>
<dbReference type="EMBL" id="JMPI01000013">
    <property type="protein sequence ID" value="KFC84075.1"/>
    <property type="molecule type" value="Genomic_DNA"/>
</dbReference>
<dbReference type="AlphaFoldDB" id="A0A085GK30"/>
<accession>A0A085GK30</accession>
<dbReference type="PANTHER" id="PTHR34986:SF5">
    <property type="entry name" value="N-ACETYLNEURAMINATE ANOMERASE NANQ"/>
    <property type="match status" value="1"/>
</dbReference>
<dbReference type="SUPFAM" id="SSF51197">
    <property type="entry name" value="Clavaminate synthase-like"/>
    <property type="match status" value="1"/>
</dbReference>
<dbReference type="Pfam" id="PF04074">
    <property type="entry name" value="DUF386"/>
    <property type="match status" value="1"/>
</dbReference>
<dbReference type="PANTHER" id="PTHR34986">
    <property type="entry name" value="EVOLVED BETA-GALACTOSIDASE SUBUNIT BETA"/>
    <property type="match status" value="1"/>
</dbReference>
<protein>
    <submittedName>
        <fullName evidence="1">Putative sugar isomerase</fullName>
    </submittedName>
</protein>